<evidence type="ECO:0000256" key="1">
    <source>
        <dbReference type="SAM" id="MobiDB-lite"/>
    </source>
</evidence>
<organism evidence="2">
    <name type="scientific">Kitasatospora sp. CMC57</name>
    <dbReference type="NCBI Taxonomy" id="3231513"/>
    <lineage>
        <taxon>Bacteria</taxon>
        <taxon>Bacillati</taxon>
        <taxon>Actinomycetota</taxon>
        <taxon>Actinomycetes</taxon>
        <taxon>Kitasatosporales</taxon>
        <taxon>Streptomycetaceae</taxon>
        <taxon>Kitasatospora</taxon>
    </lineage>
</organism>
<dbReference type="AlphaFoldDB" id="A0AB33K6D6"/>
<proteinExistence type="predicted"/>
<reference evidence="2" key="1">
    <citation type="submission" date="2024-07" db="EMBL/GenBank/DDBJ databases">
        <title>Complete genome sequences of cellulolytic bacteria, Kitasatospora sp. CMC57 and Streptomyces sp. CMC78, isolated from Japanese agricultural soil.</title>
        <authorList>
            <person name="Hashimoto T."/>
            <person name="Ito M."/>
            <person name="Iwamoto M."/>
            <person name="Fukahori D."/>
            <person name="Shoda T."/>
            <person name="Sakoda M."/>
            <person name="Morohoshi T."/>
            <person name="Mitsuboshi M."/>
            <person name="Nishizawa T."/>
        </authorList>
    </citation>
    <scope>NUCLEOTIDE SEQUENCE</scope>
    <source>
        <strain evidence="2">CMC57</strain>
    </source>
</reference>
<accession>A0AB33K6D6</accession>
<dbReference type="EMBL" id="AP035881">
    <property type="protein sequence ID" value="BFP49029.1"/>
    <property type="molecule type" value="Genomic_DNA"/>
</dbReference>
<feature type="region of interest" description="Disordered" evidence="1">
    <location>
        <begin position="1"/>
        <end position="77"/>
    </location>
</feature>
<protein>
    <submittedName>
        <fullName evidence="2">Uncharacterized protein</fullName>
    </submittedName>
</protein>
<name>A0AB33K6D6_9ACTN</name>
<gene>
    <name evidence="2" type="ORF">KCMC57_53970</name>
</gene>
<feature type="compositionally biased region" description="Acidic residues" evidence="1">
    <location>
        <begin position="26"/>
        <end position="37"/>
    </location>
</feature>
<feature type="compositionally biased region" description="Low complexity" evidence="1">
    <location>
        <begin position="53"/>
        <end position="77"/>
    </location>
</feature>
<evidence type="ECO:0000313" key="2">
    <source>
        <dbReference type="EMBL" id="BFP49029.1"/>
    </source>
</evidence>
<sequence>MGFGSAPPHPAGSDHGRGGALGSGEGDGEADAGEDGDCPSCAWDASGGGGGRAEAPSGASAVRRTSSSTPIAATTVPAAIQPSTFLRPAVAESLSSGTGPGPFACRMVPRTPPPGRIRGRLA</sequence>
<feature type="region of interest" description="Disordered" evidence="1">
    <location>
        <begin position="91"/>
        <end position="122"/>
    </location>
</feature>